<gene>
    <name evidence="4" type="ORF">J8273_5509</name>
</gene>
<keyword evidence="5" id="KW-1185">Reference proteome</keyword>
<dbReference type="CDD" id="cd00200">
    <property type="entry name" value="WD40"/>
    <property type="match status" value="1"/>
</dbReference>
<accession>A0A8J6B437</accession>
<dbReference type="Proteomes" id="UP000717585">
    <property type="component" value="Unassembled WGS sequence"/>
</dbReference>
<dbReference type="InterPro" id="IPR020472">
    <property type="entry name" value="WD40_PAC1"/>
</dbReference>
<feature type="repeat" description="WD" evidence="3">
    <location>
        <begin position="74"/>
        <end position="115"/>
    </location>
</feature>
<dbReference type="PROSITE" id="PS50082">
    <property type="entry name" value="WD_REPEATS_2"/>
    <property type="match status" value="6"/>
</dbReference>
<proteinExistence type="predicted"/>
<sequence length="743" mass="77558">MEMSSPPTAIINDDGTMDIVDKVTGTMQRVEAAEHTASVTSAVFSPTELVFATSSFDKTLKLWDLLSSDCIKTFVGHLKAVLSCSFSPDGRLLASGSIDNTARLWEISTGRCIRVMEGHSSSVWGVAFSPDGSIIASCSGDRTVRLWRASTGESLRTLEGHAKQVLSLAFSPNNVLASGSEDFTVRLWDTITGGCLAVIPDQLVFSVAFSPDGGMLASGSFDSEGQAVKLWTVGDLHAVAQTRTIQSKRVMHCVAFSPDGCTLATGSDDCTVRLWDAATGVCTHTLRGHADGVLAVAFSPDGNYLVSCSADFTVRRWDLTSVDLADMFMPAPPPLPVLAALVSPDGRTLATADRRTIRLYSTATGRTVRAVMGGGLDGSALDSALKLHTVLPDVGQGEFQAVLRQGHEGTFLQLVCGLADLHASLRLCDLAAAEATLATVSGLMSTVAGRCEGAVSAVYRGLRADYTRLSGIARSSPEVLALVGAGVDHTLEQIGLLHAFISTGATRELTTLLRGELGPALMVAHDQDARPPLLIAFEQDQAGAFEVLLRAGCKLADAFQTDSLLPLVAKPAMLRAALGSVQVDVNAVSGTTALAAAARGGHWVSATLLLDAGADPLLPTVDDNAVLAVRSHKQGSNEAHAVASARLDSDLFARLTDAVSRGDAALASILLAAGAPTALTDSGMPPVLFKAIEKDRFDLVSLLLAHGADPALKHGRKTAVRAARRNPHLVQALQGSGCAGGAE</sequence>
<dbReference type="SUPFAM" id="SSF48403">
    <property type="entry name" value="Ankyrin repeat"/>
    <property type="match status" value="1"/>
</dbReference>
<keyword evidence="1 3" id="KW-0853">WD repeat</keyword>
<organism evidence="4 5">
    <name type="scientific">Carpediemonas membranifera</name>
    <dbReference type="NCBI Taxonomy" id="201153"/>
    <lineage>
        <taxon>Eukaryota</taxon>
        <taxon>Metamonada</taxon>
        <taxon>Carpediemonas-like organisms</taxon>
        <taxon>Carpediemonas</taxon>
    </lineage>
</organism>
<dbReference type="InterPro" id="IPR036770">
    <property type="entry name" value="Ankyrin_rpt-contain_sf"/>
</dbReference>
<dbReference type="SUPFAM" id="SSF50998">
    <property type="entry name" value="Quinoprotein alcohol dehydrogenase-like"/>
    <property type="match status" value="1"/>
</dbReference>
<dbReference type="AlphaFoldDB" id="A0A8J6B437"/>
<dbReference type="PROSITE" id="PS50294">
    <property type="entry name" value="WD_REPEATS_REGION"/>
    <property type="match status" value="6"/>
</dbReference>
<protein>
    <submittedName>
        <fullName evidence="4">WD domain G-beta repeat</fullName>
    </submittedName>
</protein>
<dbReference type="SMART" id="SM00320">
    <property type="entry name" value="WD40"/>
    <property type="match status" value="8"/>
</dbReference>
<dbReference type="InterPro" id="IPR011047">
    <property type="entry name" value="Quinoprotein_ADH-like_sf"/>
</dbReference>
<dbReference type="PRINTS" id="PR00320">
    <property type="entry name" value="GPROTEINBRPT"/>
</dbReference>
<evidence type="ECO:0000256" key="1">
    <source>
        <dbReference type="ARBA" id="ARBA00022574"/>
    </source>
</evidence>
<dbReference type="Pfam" id="PF00400">
    <property type="entry name" value="WD40"/>
    <property type="match status" value="7"/>
</dbReference>
<dbReference type="InterPro" id="IPR002110">
    <property type="entry name" value="Ankyrin_rpt"/>
</dbReference>
<feature type="repeat" description="WD" evidence="3">
    <location>
        <begin position="32"/>
        <end position="73"/>
    </location>
</feature>
<dbReference type="SMART" id="SM00248">
    <property type="entry name" value="ANK"/>
    <property type="match status" value="4"/>
</dbReference>
<dbReference type="InterPro" id="IPR001680">
    <property type="entry name" value="WD40_rpt"/>
</dbReference>
<dbReference type="PANTHER" id="PTHR19879">
    <property type="entry name" value="TRANSCRIPTION INITIATION FACTOR TFIID"/>
    <property type="match status" value="1"/>
</dbReference>
<comment type="caution">
    <text evidence="4">The sequence shown here is derived from an EMBL/GenBank/DDBJ whole genome shotgun (WGS) entry which is preliminary data.</text>
</comment>
<dbReference type="InterPro" id="IPR019775">
    <property type="entry name" value="WD40_repeat_CS"/>
</dbReference>
<dbReference type="PROSITE" id="PS00678">
    <property type="entry name" value="WD_REPEATS_1"/>
    <property type="match status" value="2"/>
</dbReference>
<dbReference type="EMBL" id="JAHDYR010000038">
    <property type="protein sequence ID" value="KAG9392507.1"/>
    <property type="molecule type" value="Genomic_DNA"/>
</dbReference>
<dbReference type="Gene3D" id="2.130.10.10">
    <property type="entry name" value="YVTN repeat-like/Quinoprotein amine dehydrogenase"/>
    <property type="match status" value="3"/>
</dbReference>
<evidence type="ECO:0000313" key="5">
    <source>
        <dbReference type="Proteomes" id="UP000717585"/>
    </source>
</evidence>
<evidence type="ECO:0000256" key="2">
    <source>
        <dbReference type="ARBA" id="ARBA00022737"/>
    </source>
</evidence>
<dbReference type="OrthoDB" id="538223at2759"/>
<dbReference type="InterPro" id="IPR015943">
    <property type="entry name" value="WD40/YVTN_repeat-like_dom_sf"/>
</dbReference>
<keyword evidence="2" id="KW-0677">Repeat</keyword>
<feature type="repeat" description="WD" evidence="3">
    <location>
        <begin position="158"/>
        <end position="198"/>
    </location>
</feature>
<evidence type="ECO:0000256" key="3">
    <source>
        <dbReference type="PROSITE-ProRule" id="PRU00221"/>
    </source>
</evidence>
<name>A0A8J6B437_9EUKA</name>
<dbReference type="Gene3D" id="1.25.40.20">
    <property type="entry name" value="Ankyrin repeat-containing domain"/>
    <property type="match status" value="2"/>
</dbReference>
<dbReference type="PANTHER" id="PTHR19879:SF9">
    <property type="entry name" value="TRANSCRIPTION INITIATION FACTOR TFIID SUBUNIT 5"/>
    <property type="match status" value="1"/>
</dbReference>
<evidence type="ECO:0000313" key="4">
    <source>
        <dbReference type="EMBL" id="KAG9392507.1"/>
    </source>
</evidence>
<feature type="repeat" description="WD" evidence="3">
    <location>
        <begin position="251"/>
        <end position="285"/>
    </location>
</feature>
<reference evidence="4" key="1">
    <citation type="submission" date="2021-05" db="EMBL/GenBank/DDBJ databases">
        <title>A free-living protist that lacks canonical eukaryotic 1 DNA replication and segregation systems.</title>
        <authorList>
            <person name="Salas-Leiva D.E."/>
            <person name="Tromer E.C."/>
            <person name="Curtis B.A."/>
            <person name="Jerlstrom-Hultqvist J."/>
            <person name="Kolisko M."/>
            <person name="Yi Z."/>
            <person name="Salas-Leiva J.S."/>
            <person name="Gallot-Lavallee L."/>
            <person name="Kops G.J.P.L."/>
            <person name="Archibald J.M."/>
            <person name="Simpson A.G.B."/>
            <person name="Roger A.J."/>
        </authorList>
    </citation>
    <scope>NUCLEOTIDE SEQUENCE</scope>
    <source>
        <strain evidence="4">BICM</strain>
    </source>
</reference>
<feature type="repeat" description="WD" evidence="3">
    <location>
        <begin position="116"/>
        <end position="157"/>
    </location>
</feature>
<feature type="repeat" description="WD" evidence="3">
    <location>
        <begin position="286"/>
        <end position="327"/>
    </location>
</feature>